<feature type="transmembrane region" description="Helical" evidence="14">
    <location>
        <begin position="289"/>
        <end position="316"/>
    </location>
</feature>
<dbReference type="PANTHER" id="PTHR43448">
    <property type="entry name" value="PROTOHEME IX FARNESYLTRANSFERASE, MITOCHONDRIAL"/>
    <property type="match status" value="1"/>
</dbReference>
<comment type="similarity">
    <text evidence="14">Belongs to the UbiA prenyltransferase family. Protoheme IX farnesyltransferase subfamily.</text>
</comment>
<comment type="miscellaneous">
    <text evidence="14">Carbon 2 of the heme B porphyrin ring is defined according to the Fischer nomenclature.</text>
</comment>
<dbReference type="AlphaFoldDB" id="A0A856MAL6"/>
<evidence type="ECO:0000256" key="10">
    <source>
        <dbReference type="ARBA" id="ARBA00030253"/>
    </source>
</evidence>
<dbReference type="EC" id="2.5.1.141" evidence="3 14"/>
<sequence>MKLNRVFTSTLTFNSTTPYHQTTWEVIQSYVQLTKPRIILLLLITMVASMGMAAKGHVDPWLVLITLVSGACAAGAANTINCLYDRDIDFAMERTRHRPLPSGRIEPHDALLFAIALIVISFTLLAVFANLLSASLAMIGILVYVLVYTHWLKRHHSQNIVIGGVAGAIPPLVGWAAVTGDLSWAAWCLFVIVFLWTPPHFWALAMMIQDDYAKVNVPMLPVVAGNETTARQIFAYTLILIPVTLLLGYPLDVMNLLYPLIALVLGGIFVHKAWLLMQSPSNLELARSLFKYSIVYMILLSIGIVIDCLPITYSALNRISGIINLLN</sequence>
<keyword evidence="8 14" id="KW-0350">Heme biosynthesis</keyword>
<keyword evidence="5 14" id="KW-0808">Transferase</keyword>
<keyword evidence="4 14" id="KW-1003">Cell membrane</keyword>
<reference evidence="15 16" key="1">
    <citation type="submission" date="2018-06" db="EMBL/GenBank/DDBJ databases">
        <title>Comparative genomics of Brasilonema spp. strains.</title>
        <authorList>
            <person name="Alvarenga D.O."/>
            <person name="Fiore M.F."/>
            <person name="Varani A.M."/>
        </authorList>
    </citation>
    <scope>NUCLEOTIDE SEQUENCE [LARGE SCALE GENOMIC DNA]</scope>
    <source>
        <strain evidence="15 16">CENA114</strain>
    </source>
</reference>
<feature type="transmembrane region" description="Helical" evidence="14">
    <location>
        <begin position="110"/>
        <end position="128"/>
    </location>
</feature>
<protein>
    <recommendedName>
        <fullName evidence="11 14">Protoheme IX farnesyltransferase</fullName>
        <ecNumber evidence="3 14">2.5.1.141</ecNumber>
    </recommendedName>
    <alternativeName>
        <fullName evidence="12 14">Heme B farnesyltransferase</fullName>
    </alternativeName>
    <alternativeName>
        <fullName evidence="10 14">Heme O synthase</fullName>
    </alternativeName>
</protein>
<dbReference type="Proteomes" id="UP000503129">
    <property type="component" value="Chromosome"/>
</dbReference>
<dbReference type="Gene3D" id="1.10.357.140">
    <property type="entry name" value="UbiA prenyltransferase"/>
    <property type="match status" value="1"/>
</dbReference>
<evidence type="ECO:0000256" key="5">
    <source>
        <dbReference type="ARBA" id="ARBA00022679"/>
    </source>
</evidence>
<gene>
    <name evidence="14" type="primary">ctaB</name>
    <name evidence="15" type="ORF">DP114_01640</name>
</gene>
<dbReference type="Pfam" id="PF01040">
    <property type="entry name" value="UbiA"/>
    <property type="match status" value="1"/>
</dbReference>
<comment type="subcellular location">
    <subcellularLocation>
        <location evidence="1 14">Cell membrane</location>
        <topology evidence="1 14">Multi-pass membrane protein</topology>
    </subcellularLocation>
</comment>
<evidence type="ECO:0000256" key="14">
    <source>
        <dbReference type="HAMAP-Rule" id="MF_00154"/>
    </source>
</evidence>
<feature type="transmembrane region" description="Helical" evidence="14">
    <location>
        <begin position="38"/>
        <end position="55"/>
    </location>
</feature>
<dbReference type="EMBL" id="CP030118">
    <property type="protein sequence ID" value="QDL06781.1"/>
    <property type="molecule type" value="Genomic_DNA"/>
</dbReference>
<dbReference type="NCBIfam" id="TIGR01473">
    <property type="entry name" value="cyoE_ctaB"/>
    <property type="match status" value="1"/>
</dbReference>
<comment type="catalytic activity">
    <reaction evidence="13 14">
        <text>heme b + (2E,6E)-farnesyl diphosphate + H2O = Fe(II)-heme o + diphosphate</text>
        <dbReference type="Rhea" id="RHEA:28070"/>
        <dbReference type="ChEBI" id="CHEBI:15377"/>
        <dbReference type="ChEBI" id="CHEBI:33019"/>
        <dbReference type="ChEBI" id="CHEBI:60344"/>
        <dbReference type="ChEBI" id="CHEBI:60530"/>
        <dbReference type="ChEBI" id="CHEBI:175763"/>
        <dbReference type="EC" id="2.5.1.141"/>
    </reaction>
</comment>
<dbReference type="InterPro" id="IPR044878">
    <property type="entry name" value="UbiA_sf"/>
</dbReference>
<comment type="pathway">
    <text evidence="2 14">Porphyrin-containing compound metabolism; heme O biosynthesis; heme O from protoheme: step 1/1.</text>
</comment>
<dbReference type="GO" id="GO:0048034">
    <property type="term" value="P:heme O biosynthetic process"/>
    <property type="evidence" value="ECO:0007669"/>
    <property type="project" value="UniProtKB-UniRule"/>
</dbReference>
<feature type="transmembrane region" description="Helical" evidence="14">
    <location>
        <begin position="61"/>
        <end position="84"/>
    </location>
</feature>
<accession>A0A856MAL6</accession>
<dbReference type="HAMAP" id="MF_00154">
    <property type="entry name" value="CyoE_CtaB"/>
    <property type="match status" value="1"/>
</dbReference>
<evidence type="ECO:0000256" key="1">
    <source>
        <dbReference type="ARBA" id="ARBA00004651"/>
    </source>
</evidence>
<dbReference type="InterPro" id="IPR006369">
    <property type="entry name" value="Protohaem_IX_farnesylTrfase"/>
</dbReference>
<keyword evidence="6 14" id="KW-0812">Transmembrane</keyword>
<dbReference type="RefSeq" id="WP_171975281.1">
    <property type="nucleotide sequence ID" value="NZ_CAWOXK010000001.1"/>
</dbReference>
<name>A0A856MAL6_9CYAN</name>
<evidence type="ECO:0000256" key="3">
    <source>
        <dbReference type="ARBA" id="ARBA00012292"/>
    </source>
</evidence>
<dbReference type="GO" id="GO:0005886">
    <property type="term" value="C:plasma membrane"/>
    <property type="evidence" value="ECO:0007669"/>
    <property type="project" value="UniProtKB-SubCell"/>
</dbReference>
<evidence type="ECO:0000256" key="13">
    <source>
        <dbReference type="ARBA" id="ARBA00047690"/>
    </source>
</evidence>
<dbReference type="FunFam" id="1.10.357.140:FF:000001">
    <property type="entry name" value="Protoheme IX farnesyltransferase"/>
    <property type="match status" value="1"/>
</dbReference>
<keyword evidence="7 14" id="KW-1133">Transmembrane helix</keyword>
<dbReference type="CDD" id="cd13957">
    <property type="entry name" value="PT_UbiA_Cox10"/>
    <property type="match status" value="1"/>
</dbReference>
<evidence type="ECO:0000256" key="12">
    <source>
        <dbReference type="ARBA" id="ARBA00042475"/>
    </source>
</evidence>
<keyword evidence="9 14" id="KW-0472">Membrane</keyword>
<feature type="transmembrane region" description="Helical" evidence="14">
    <location>
        <begin position="134"/>
        <end position="152"/>
    </location>
</feature>
<evidence type="ECO:0000256" key="8">
    <source>
        <dbReference type="ARBA" id="ARBA00023133"/>
    </source>
</evidence>
<feature type="transmembrane region" description="Helical" evidence="14">
    <location>
        <begin position="233"/>
        <end position="251"/>
    </location>
</feature>
<dbReference type="UniPathway" id="UPA00834">
    <property type="reaction ID" value="UER00712"/>
</dbReference>
<proteinExistence type="inferred from homology"/>
<evidence type="ECO:0000313" key="15">
    <source>
        <dbReference type="EMBL" id="QDL06781.1"/>
    </source>
</evidence>
<evidence type="ECO:0000313" key="16">
    <source>
        <dbReference type="Proteomes" id="UP000503129"/>
    </source>
</evidence>
<dbReference type="InterPro" id="IPR030470">
    <property type="entry name" value="UbiA_prenylTrfase_CS"/>
</dbReference>
<dbReference type="KEGG" id="bsen:DP114_01640"/>
<keyword evidence="16" id="KW-1185">Reference proteome</keyword>
<evidence type="ECO:0000256" key="9">
    <source>
        <dbReference type="ARBA" id="ARBA00023136"/>
    </source>
</evidence>
<evidence type="ECO:0000256" key="7">
    <source>
        <dbReference type="ARBA" id="ARBA00022989"/>
    </source>
</evidence>
<evidence type="ECO:0000256" key="4">
    <source>
        <dbReference type="ARBA" id="ARBA00022475"/>
    </source>
</evidence>
<feature type="transmembrane region" description="Helical" evidence="14">
    <location>
        <begin position="184"/>
        <end position="204"/>
    </location>
</feature>
<feature type="transmembrane region" description="Helical" evidence="14">
    <location>
        <begin position="159"/>
        <end position="178"/>
    </location>
</feature>
<evidence type="ECO:0000256" key="2">
    <source>
        <dbReference type="ARBA" id="ARBA00004919"/>
    </source>
</evidence>
<dbReference type="PROSITE" id="PS00943">
    <property type="entry name" value="UBIA"/>
    <property type="match status" value="1"/>
</dbReference>
<feature type="transmembrane region" description="Helical" evidence="14">
    <location>
        <begin position="257"/>
        <end position="277"/>
    </location>
</feature>
<dbReference type="InterPro" id="IPR000537">
    <property type="entry name" value="UbiA_prenyltransferase"/>
</dbReference>
<dbReference type="GO" id="GO:0008495">
    <property type="term" value="F:protoheme IX farnesyltransferase activity"/>
    <property type="evidence" value="ECO:0007669"/>
    <property type="project" value="UniProtKB-UniRule"/>
</dbReference>
<evidence type="ECO:0000256" key="6">
    <source>
        <dbReference type="ARBA" id="ARBA00022692"/>
    </source>
</evidence>
<comment type="function">
    <text evidence="14">Converts heme B (protoheme IX) to heme O by substitution of the vinyl group on carbon 2 of heme B porphyrin ring with a hydroxyethyl farnesyl side group.</text>
</comment>
<evidence type="ECO:0000256" key="11">
    <source>
        <dbReference type="ARBA" id="ARBA00040810"/>
    </source>
</evidence>
<dbReference type="PANTHER" id="PTHR43448:SF7">
    <property type="entry name" value="4-HYDROXYBENZOATE SOLANESYLTRANSFERASE"/>
    <property type="match status" value="1"/>
</dbReference>
<organism evidence="15 16">
    <name type="scientific">Brasilonema sennae CENA114</name>
    <dbReference type="NCBI Taxonomy" id="415709"/>
    <lineage>
        <taxon>Bacteria</taxon>
        <taxon>Bacillati</taxon>
        <taxon>Cyanobacteriota</taxon>
        <taxon>Cyanophyceae</taxon>
        <taxon>Nostocales</taxon>
        <taxon>Scytonemataceae</taxon>
        <taxon>Brasilonema</taxon>
        <taxon>Bromeliae group (in: Brasilonema)</taxon>
    </lineage>
</organism>
<dbReference type="NCBIfam" id="NF003349">
    <property type="entry name" value="PRK04375.1-2"/>
    <property type="match status" value="1"/>
</dbReference>